<feature type="non-terminal residue" evidence="1">
    <location>
        <position position="34"/>
    </location>
</feature>
<dbReference type="AlphaFoldDB" id="A0ABC9QIU5"/>
<dbReference type="EMBL" id="AIOS01000197">
    <property type="protein sequence ID" value="EIB49666.1"/>
    <property type="molecule type" value="Genomic_DNA"/>
</dbReference>
<comment type="caution">
    <text evidence="1">The sequence shown here is derived from an EMBL/GenBank/DDBJ whole genome shotgun (WGS) entry which is preliminary data.</text>
</comment>
<evidence type="ECO:0000313" key="1">
    <source>
        <dbReference type="EMBL" id="EIB49666.1"/>
    </source>
</evidence>
<accession>A0ABC9QIU5</accession>
<reference evidence="1 2" key="1">
    <citation type="submission" date="2010-10" db="EMBL/GenBank/DDBJ databases">
        <authorList>
            <person name="Richards V."/>
            <person name="Lefebure T."/>
            <person name="Suzuki H."/>
            <person name="Pavinski Bitar P."/>
            <person name="Stanhope M."/>
        </authorList>
    </citation>
    <scope>NUCLEOTIDE SEQUENCE [LARGE SCALE GENOMIC DNA]</scope>
    <source>
        <strain evidence="1 2">2008-988</strain>
    </source>
</reference>
<proteinExistence type="predicted"/>
<evidence type="ECO:0000313" key="2">
    <source>
        <dbReference type="Proteomes" id="UP000003238"/>
    </source>
</evidence>
<organism evidence="1 2">
    <name type="scientific">Campylobacter jejuni subsp. jejuni 2008-988</name>
    <dbReference type="NCBI Taxonomy" id="889253"/>
    <lineage>
        <taxon>Bacteria</taxon>
        <taxon>Pseudomonadati</taxon>
        <taxon>Campylobacterota</taxon>
        <taxon>Epsilonproteobacteria</taxon>
        <taxon>Campylobacterales</taxon>
        <taxon>Campylobacteraceae</taxon>
        <taxon>Campylobacter</taxon>
    </lineage>
</organism>
<name>A0ABC9QIU5_CAMJU</name>
<gene>
    <name evidence="1" type="ORF">cje154_10468</name>
</gene>
<dbReference type="Proteomes" id="UP000003238">
    <property type="component" value="Unassembled WGS sequence"/>
</dbReference>
<sequence length="34" mass="3792">MKKIILILAVLSGCLFASDELNIDSLFKKQIGLR</sequence>
<protein>
    <submittedName>
        <fullName evidence="1">HmcD domain-containing protein</fullName>
    </submittedName>
</protein>